<gene>
    <name evidence="1" type="ORF">KC01_LOCUS5853</name>
</gene>
<accession>A0AAV2J908</accession>
<dbReference type="Proteomes" id="UP001497482">
    <property type="component" value="Chromosome 11"/>
</dbReference>
<protein>
    <submittedName>
        <fullName evidence="1">Uncharacterized protein</fullName>
    </submittedName>
</protein>
<reference evidence="1 2" key="1">
    <citation type="submission" date="2024-04" db="EMBL/GenBank/DDBJ databases">
        <authorList>
            <person name="Waldvogel A.-M."/>
            <person name="Schoenle A."/>
        </authorList>
    </citation>
    <scope>NUCLEOTIDE SEQUENCE [LARGE SCALE GENOMIC DNA]</scope>
</reference>
<dbReference type="EMBL" id="OZ035833">
    <property type="protein sequence ID" value="CAL1574081.1"/>
    <property type="molecule type" value="Genomic_DNA"/>
</dbReference>
<evidence type="ECO:0000313" key="1">
    <source>
        <dbReference type="EMBL" id="CAL1574081.1"/>
    </source>
</evidence>
<organism evidence="1 2">
    <name type="scientific">Knipowitschia caucasica</name>
    <name type="common">Caucasian dwarf goby</name>
    <name type="synonym">Pomatoschistus caucasicus</name>
    <dbReference type="NCBI Taxonomy" id="637954"/>
    <lineage>
        <taxon>Eukaryota</taxon>
        <taxon>Metazoa</taxon>
        <taxon>Chordata</taxon>
        <taxon>Craniata</taxon>
        <taxon>Vertebrata</taxon>
        <taxon>Euteleostomi</taxon>
        <taxon>Actinopterygii</taxon>
        <taxon>Neopterygii</taxon>
        <taxon>Teleostei</taxon>
        <taxon>Neoteleostei</taxon>
        <taxon>Acanthomorphata</taxon>
        <taxon>Gobiaria</taxon>
        <taxon>Gobiiformes</taxon>
        <taxon>Gobioidei</taxon>
        <taxon>Gobiidae</taxon>
        <taxon>Gobiinae</taxon>
        <taxon>Knipowitschia</taxon>
    </lineage>
</organism>
<evidence type="ECO:0000313" key="2">
    <source>
        <dbReference type="Proteomes" id="UP001497482"/>
    </source>
</evidence>
<keyword evidence="2" id="KW-1185">Reference proteome</keyword>
<sequence length="114" mass="12753">MISAAPSALDPRWGRSAAHNEASCLGSKRPVRWLTSDLLFHPQNCSGFSPPKINHGWVRYPYHKQEPEDVNARPPVLLHCLSMLRLPATSTPHPQCSKEGEGWWGGDDLENWAT</sequence>
<proteinExistence type="predicted"/>
<dbReference type="AlphaFoldDB" id="A0AAV2J908"/>
<name>A0AAV2J908_KNICA</name>